<evidence type="ECO:0000313" key="15">
    <source>
        <dbReference type="EMBL" id="TKR57498.1"/>
    </source>
</evidence>
<reference evidence="15 16" key="1">
    <citation type="journal article" date="2015" name="Genome Biol.">
        <title>Comparative genomics of Steinernema reveals deeply conserved gene regulatory networks.</title>
        <authorList>
            <person name="Dillman A.R."/>
            <person name="Macchietto M."/>
            <person name="Porter C.F."/>
            <person name="Rogers A."/>
            <person name="Williams B."/>
            <person name="Antoshechkin I."/>
            <person name="Lee M.M."/>
            <person name="Goodwin Z."/>
            <person name="Lu X."/>
            <person name="Lewis E.E."/>
            <person name="Goodrich-Blair H."/>
            <person name="Stock S.P."/>
            <person name="Adams B.J."/>
            <person name="Sternberg P.W."/>
            <person name="Mortazavi A."/>
        </authorList>
    </citation>
    <scope>NUCLEOTIDE SEQUENCE [LARGE SCALE GENOMIC DNA]</scope>
    <source>
        <strain evidence="15 16">ALL</strain>
    </source>
</reference>
<evidence type="ECO:0000256" key="6">
    <source>
        <dbReference type="ARBA" id="ARBA00022516"/>
    </source>
</evidence>
<keyword evidence="7" id="KW-0808">Transferase</keyword>
<organism evidence="15 16">
    <name type="scientific">Steinernema carpocapsae</name>
    <name type="common">Entomopathogenic nematode</name>
    <dbReference type="NCBI Taxonomy" id="34508"/>
    <lineage>
        <taxon>Eukaryota</taxon>
        <taxon>Metazoa</taxon>
        <taxon>Ecdysozoa</taxon>
        <taxon>Nematoda</taxon>
        <taxon>Chromadorea</taxon>
        <taxon>Rhabditida</taxon>
        <taxon>Tylenchina</taxon>
        <taxon>Panagrolaimomorpha</taxon>
        <taxon>Strongyloidoidea</taxon>
        <taxon>Steinernematidae</taxon>
        <taxon>Steinernema</taxon>
    </lineage>
</organism>
<keyword evidence="11" id="KW-1133">Transmembrane helix</keyword>
<dbReference type="OrthoDB" id="264532at2759"/>
<dbReference type="CDD" id="cd07987">
    <property type="entry name" value="LPLAT_MGAT-like"/>
    <property type="match status" value="1"/>
</dbReference>
<comment type="subcellular location">
    <subcellularLocation>
        <location evidence="1">Endoplasmic reticulum membrane</location>
        <topology evidence="1">Multi-pass membrane protein</topology>
    </subcellularLocation>
</comment>
<evidence type="ECO:0000256" key="13">
    <source>
        <dbReference type="ARBA" id="ARBA00023136"/>
    </source>
</evidence>
<comment type="pathway">
    <text evidence="2">Glycerolipid metabolism; triacylglycerol biosynthesis.</text>
</comment>
<comment type="caution">
    <text evidence="15">The sequence shown here is derived from an EMBL/GenBank/DDBJ whole genome shotgun (WGS) entry which is preliminary data.</text>
</comment>
<evidence type="ECO:0000256" key="7">
    <source>
        <dbReference type="ARBA" id="ARBA00022679"/>
    </source>
</evidence>
<dbReference type="EC" id="2.3.1.20" evidence="5"/>
<evidence type="ECO:0000256" key="14">
    <source>
        <dbReference type="ARBA" id="ARBA00023315"/>
    </source>
</evidence>
<keyword evidence="6" id="KW-0444">Lipid biosynthesis</keyword>
<comment type="pathway">
    <text evidence="3">Lipid metabolism.</text>
</comment>
<dbReference type="GO" id="GO:0019432">
    <property type="term" value="P:triglyceride biosynthetic process"/>
    <property type="evidence" value="ECO:0007669"/>
    <property type="project" value="TreeGrafter"/>
</dbReference>
<evidence type="ECO:0000256" key="12">
    <source>
        <dbReference type="ARBA" id="ARBA00023098"/>
    </source>
</evidence>
<dbReference type="GO" id="GO:0004144">
    <property type="term" value="F:diacylglycerol O-acyltransferase activity"/>
    <property type="evidence" value="ECO:0007669"/>
    <property type="project" value="UniProtKB-EC"/>
</dbReference>
<proteinExistence type="inferred from homology"/>
<dbReference type="GO" id="GO:0005789">
    <property type="term" value="C:endoplasmic reticulum membrane"/>
    <property type="evidence" value="ECO:0007669"/>
    <property type="project" value="UniProtKB-SubCell"/>
</dbReference>
<evidence type="ECO:0000256" key="1">
    <source>
        <dbReference type="ARBA" id="ARBA00004477"/>
    </source>
</evidence>
<dbReference type="PANTHER" id="PTHR12317">
    <property type="entry name" value="DIACYLGLYCEROL O-ACYLTRANSFERASE"/>
    <property type="match status" value="1"/>
</dbReference>
<keyword evidence="14" id="KW-0012">Acyltransferase</keyword>
<dbReference type="PANTHER" id="PTHR12317:SF0">
    <property type="entry name" value="ACYLTRANSFERASE"/>
    <property type="match status" value="1"/>
</dbReference>
<comment type="similarity">
    <text evidence="4">Belongs to the diacylglycerol acyltransferase family.</text>
</comment>
<keyword evidence="10" id="KW-0256">Endoplasmic reticulum</keyword>
<name>A0A4U5LNN5_STECR</name>
<sequence>MAEYFPLKLIKTAELSPEHNYIFGSHPHGIMCWGSFTAMATEGAGFGKIFPGITPSLATLDINFWLPLRRDLGLAFGCITASKESIAYQLTRDKGGRAVMIVLGGTEEALEAQEHNYSLILKRRKGFVRLALENGAHLVPTYSFGENSLYTQIVHKQGTWVRTLQTKMKEITGFAIPHFNGRRIFNYSFGVLPYRKPINIVFGAPIPVQKVANPTEEQVQEVHDKYCEALMKLFDDHKANYGICEATKIDIL</sequence>
<evidence type="ECO:0000256" key="2">
    <source>
        <dbReference type="ARBA" id="ARBA00004771"/>
    </source>
</evidence>
<dbReference type="Pfam" id="PF03982">
    <property type="entry name" value="DAGAT"/>
    <property type="match status" value="1"/>
</dbReference>
<keyword evidence="16" id="KW-1185">Reference proteome</keyword>
<dbReference type="STRING" id="34508.A0A4U5LNN5"/>
<accession>A0A4U5LNN5</accession>
<gene>
    <name evidence="15" type="ORF">L596_030753</name>
</gene>
<dbReference type="AlphaFoldDB" id="A0A4U5LNN5"/>
<dbReference type="GO" id="GO:0006071">
    <property type="term" value="P:glycerol metabolic process"/>
    <property type="evidence" value="ECO:0007669"/>
    <property type="project" value="UniProtKB-KW"/>
</dbReference>
<evidence type="ECO:0000256" key="4">
    <source>
        <dbReference type="ARBA" id="ARBA00005420"/>
    </source>
</evidence>
<keyword evidence="8" id="KW-0812">Transmembrane</keyword>
<dbReference type="InterPro" id="IPR007130">
    <property type="entry name" value="DAGAT"/>
</dbReference>
<dbReference type="Proteomes" id="UP000298663">
    <property type="component" value="Unassembled WGS sequence"/>
</dbReference>
<reference evidence="15 16" key="2">
    <citation type="journal article" date="2019" name="G3 (Bethesda)">
        <title>Hybrid Assembly of the Genome of the Entomopathogenic Nematode Steinernema carpocapsae Identifies the X-Chromosome.</title>
        <authorList>
            <person name="Serra L."/>
            <person name="Macchietto M."/>
            <person name="Macias-Munoz A."/>
            <person name="McGill C.J."/>
            <person name="Rodriguez I.M."/>
            <person name="Rodriguez B."/>
            <person name="Murad R."/>
            <person name="Mortazavi A."/>
        </authorList>
    </citation>
    <scope>NUCLEOTIDE SEQUENCE [LARGE SCALE GENOMIC DNA]</scope>
    <source>
        <strain evidence="15 16">ALL</strain>
    </source>
</reference>
<protein>
    <recommendedName>
        <fullName evidence="5">diacylglycerol O-acyltransferase</fullName>
        <ecNumber evidence="5">2.3.1.20</ecNumber>
    </recommendedName>
</protein>
<evidence type="ECO:0000313" key="16">
    <source>
        <dbReference type="Proteomes" id="UP000298663"/>
    </source>
</evidence>
<evidence type="ECO:0000256" key="3">
    <source>
        <dbReference type="ARBA" id="ARBA00005189"/>
    </source>
</evidence>
<evidence type="ECO:0000256" key="8">
    <source>
        <dbReference type="ARBA" id="ARBA00022692"/>
    </source>
</evidence>
<evidence type="ECO:0000256" key="9">
    <source>
        <dbReference type="ARBA" id="ARBA00022798"/>
    </source>
</evidence>
<evidence type="ECO:0000256" key="11">
    <source>
        <dbReference type="ARBA" id="ARBA00022989"/>
    </source>
</evidence>
<keyword evidence="13" id="KW-0472">Membrane</keyword>
<evidence type="ECO:0000256" key="10">
    <source>
        <dbReference type="ARBA" id="ARBA00022824"/>
    </source>
</evidence>
<dbReference type="EMBL" id="AZBU02000015">
    <property type="protein sequence ID" value="TKR57498.1"/>
    <property type="molecule type" value="Genomic_DNA"/>
</dbReference>
<keyword evidence="12" id="KW-0443">Lipid metabolism</keyword>
<keyword evidence="9" id="KW-0319">Glycerol metabolism</keyword>
<evidence type="ECO:0000256" key="5">
    <source>
        <dbReference type="ARBA" id="ARBA00013244"/>
    </source>
</evidence>